<dbReference type="InterPro" id="IPR050204">
    <property type="entry name" value="AraC_XylS_family_regulators"/>
</dbReference>
<feature type="domain" description="HTH araC/xylS-type" evidence="4">
    <location>
        <begin position="134"/>
        <end position="231"/>
    </location>
</feature>
<dbReference type="PROSITE" id="PS00041">
    <property type="entry name" value="HTH_ARAC_FAMILY_1"/>
    <property type="match status" value="1"/>
</dbReference>
<dbReference type="InterPro" id="IPR000014">
    <property type="entry name" value="PAS"/>
</dbReference>
<dbReference type="RefSeq" id="WP_343791194.1">
    <property type="nucleotide sequence ID" value="NZ_BAAAEU010000010.1"/>
</dbReference>
<evidence type="ECO:0000256" key="1">
    <source>
        <dbReference type="ARBA" id="ARBA00023015"/>
    </source>
</evidence>
<dbReference type="InterPro" id="IPR035965">
    <property type="entry name" value="PAS-like_dom_sf"/>
</dbReference>
<dbReference type="SUPFAM" id="SSF46689">
    <property type="entry name" value="Homeodomain-like"/>
    <property type="match status" value="2"/>
</dbReference>
<evidence type="ECO:0000259" key="4">
    <source>
        <dbReference type="PROSITE" id="PS01124"/>
    </source>
</evidence>
<dbReference type="InterPro" id="IPR018060">
    <property type="entry name" value="HTH_AraC"/>
</dbReference>
<evidence type="ECO:0000256" key="3">
    <source>
        <dbReference type="ARBA" id="ARBA00023163"/>
    </source>
</evidence>
<dbReference type="InterPro" id="IPR018062">
    <property type="entry name" value="HTH_AraC-typ_CS"/>
</dbReference>
<dbReference type="SUPFAM" id="SSF55785">
    <property type="entry name" value="PYP-like sensor domain (PAS domain)"/>
    <property type="match status" value="1"/>
</dbReference>
<sequence>MGVKIPADELQALFDALPDVVFFVKDDAGRYTHANLTLVRRLGLKHRSEVIGHSVTELFPAILGGSYATQDLGVLQGEVIENQLEVHIFPNREPGWCLTCKRPLWSRSKVRGVVGISRDLGKPDGRHPTYLRLRRVLAYLQEHYADSVRVHTLAELADLSVAQLERHFRRVFQLTPQQVQTKLRIEAAMRLLHGTDSVAAIGLACGFADQSAFARQFKATVGMSPRDYRGMASLQTRKMQEAAIKPAS</sequence>
<evidence type="ECO:0000313" key="5">
    <source>
        <dbReference type="EMBL" id="GAA0716476.1"/>
    </source>
</evidence>
<keyword evidence="1" id="KW-0805">Transcription regulation</keyword>
<evidence type="ECO:0000256" key="2">
    <source>
        <dbReference type="ARBA" id="ARBA00023125"/>
    </source>
</evidence>
<dbReference type="InterPro" id="IPR020449">
    <property type="entry name" value="Tscrpt_reg_AraC-type_HTH"/>
</dbReference>
<organism evidence="5 6">
    <name type="scientific">Dokdonella soli</name>
    <dbReference type="NCBI Taxonomy" id="529810"/>
    <lineage>
        <taxon>Bacteria</taxon>
        <taxon>Pseudomonadati</taxon>
        <taxon>Pseudomonadota</taxon>
        <taxon>Gammaproteobacteria</taxon>
        <taxon>Lysobacterales</taxon>
        <taxon>Rhodanobacteraceae</taxon>
        <taxon>Dokdonella</taxon>
    </lineage>
</organism>
<dbReference type="Pfam" id="PF08448">
    <property type="entry name" value="PAS_4"/>
    <property type="match status" value="1"/>
</dbReference>
<keyword evidence="6" id="KW-1185">Reference proteome</keyword>
<keyword evidence="3" id="KW-0804">Transcription</keyword>
<dbReference type="CDD" id="cd00130">
    <property type="entry name" value="PAS"/>
    <property type="match status" value="1"/>
</dbReference>
<dbReference type="PANTHER" id="PTHR46796:SF13">
    <property type="entry name" value="HTH-TYPE TRANSCRIPTIONAL ACTIVATOR RHAS"/>
    <property type="match status" value="1"/>
</dbReference>
<dbReference type="Gene3D" id="3.30.450.20">
    <property type="entry name" value="PAS domain"/>
    <property type="match status" value="1"/>
</dbReference>
<dbReference type="InterPro" id="IPR009057">
    <property type="entry name" value="Homeodomain-like_sf"/>
</dbReference>
<accession>A0ABP3TS23</accession>
<dbReference type="InterPro" id="IPR013656">
    <property type="entry name" value="PAS_4"/>
</dbReference>
<name>A0ABP3TS23_9GAMM</name>
<dbReference type="PANTHER" id="PTHR46796">
    <property type="entry name" value="HTH-TYPE TRANSCRIPTIONAL ACTIVATOR RHAS-RELATED"/>
    <property type="match status" value="1"/>
</dbReference>
<dbReference type="PRINTS" id="PR00032">
    <property type="entry name" value="HTHARAC"/>
</dbReference>
<dbReference type="Gene3D" id="1.10.10.60">
    <property type="entry name" value="Homeodomain-like"/>
    <property type="match status" value="1"/>
</dbReference>
<dbReference type="Proteomes" id="UP001501523">
    <property type="component" value="Unassembled WGS sequence"/>
</dbReference>
<dbReference type="EMBL" id="BAAAEU010000010">
    <property type="protein sequence ID" value="GAA0716476.1"/>
    <property type="molecule type" value="Genomic_DNA"/>
</dbReference>
<reference evidence="6" key="1">
    <citation type="journal article" date="2019" name="Int. J. Syst. Evol. Microbiol.">
        <title>The Global Catalogue of Microorganisms (GCM) 10K type strain sequencing project: providing services to taxonomists for standard genome sequencing and annotation.</title>
        <authorList>
            <consortium name="The Broad Institute Genomics Platform"/>
            <consortium name="The Broad Institute Genome Sequencing Center for Infectious Disease"/>
            <person name="Wu L."/>
            <person name="Ma J."/>
        </authorList>
    </citation>
    <scope>NUCLEOTIDE SEQUENCE [LARGE SCALE GENOMIC DNA]</scope>
    <source>
        <strain evidence="6">JCM 15421</strain>
    </source>
</reference>
<keyword evidence="2" id="KW-0238">DNA-binding</keyword>
<dbReference type="SMART" id="SM00342">
    <property type="entry name" value="HTH_ARAC"/>
    <property type="match status" value="1"/>
</dbReference>
<proteinExistence type="predicted"/>
<gene>
    <name evidence="5" type="ORF">GCM10009105_22930</name>
</gene>
<dbReference type="Pfam" id="PF12833">
    <property type="entry name" value="HTH_18"/>
    <property type="match status" value="1"/>
</dbReference>
<comment type="caution">
    <text evidence="5">The sequence shown here is derived from an EMBL/GenBank/DDBJ whole genome shotgun (WGS) entry which is preliminary data.</text>
</comment>
<dbReference type="PROSITE" id="PS01124">
    <property type="entry name" value="HTH_ARAC_FAMILY_2"/>
    <property type="match status" value="1"/>
</dbReference>
<evidence type="ECO:0000313" key="6">
    <source>
        <dbReference type="Proteomes" id="UP001501523"/>
    </source>
</evidence>
<protein>
    <submittedName>
        <fullName evidence="5">AraC family transcriptional regulator</fullName>
    </submittedName>
</protein>